<evidence type="ECO:0000256" key="1">
    <source>
        <dbReference type="ARBA" id="ARBA00023125"/>
    </source>
</evidence>
<dbReference type="EMBL" id="JANGAC010000001">
    <property type="protein sequence ID" value="MCQ4921576.1"/>
    <property type="molecule type" value="Genomic_DNA"/>
</dbReference>
<proteinExistence type="predicted"/>
<sequence>MSTIGSRIKYYRLLNNLTQEQLAIKSNVDRCTINRYENNLVDYSLDIVNEIAIALEIIPSLIYDDYLNFISSNYGDEIQYMRRSLKLTQEEFGDILGVHKKTIRMWEKQQAYPTRENFIKIKIHNIIFSIKNNKI</sequence>
<dbReference type="RefSeq" id="WP_256310096.1">
    <property type="nucleotide sequence ID" value="NZ_JANGAC010000001.1"/>
</dbReference>
<dbReference type="Gene3D" id="1.10.260.40">
    <property type="entry name" value="lambda repressor-like DNA-binding domains"/>
    <property type="match status" value="2"/>
</dbReference>
<evidence type="ECO:0000313" key="4">
    <source>
        <dbReference type="Proteomes" id="UP001524478"/>
    </source>
</evidence>
<dbReference type="InterPro" id="IPR001387">
    <property type="entry name" value="Cro/C1-type_HTH"/>
</dbReference>
<dbReference type="InterPro" id="IPR010982">
    <property type="entry name" value="Lambda_DNA-bd_dom_sf"/>
</dbReference>
<reference evidence="3 4" key="1">
    <citation type="submission" date="2022-06" db="EMBL/GenBank/DDBJ databases">
        <title>Isolation of gut microbiota from human fecal samples.</title>
        <authorList>
            <person name="Pamer E.G."/>
            <person name="Barat B."/>
            <person name="Waligurski E."/>
            <person name="Medina S."/>
            <person name="Paddock L."/>
            <person name="Mostad J."/>
        </authorList>
    </citation>
    <scope>NUCLEOTIDE SEQUENCE [LARGE SCALE GENOMIC DNA]</scope>
    <source>
        <strain evidence="3 4">DFI.7.95</strain>
    </source>
</reference>
<comment type="caution">
    <text evidence="3">The sequence shown here is derived from an EMBL/GenBank/DDBJ whole genome shotgun (WGS) entry which is preliminary data.</text>
</comment>
<feature type="domain" description="HTH cro/C1-type" evidence="2">
    <location>
        <begin position="78"/>
        <end position="121"/>
    </location>
</feature>
<feature type="domain" description="HTH cro/C1-type" evidence="2">
    <location>
        <begin position="8"/>
        <end position="62"/>
    </location>
</feature>
<name>A0ABT1S535_9FIRM</name>
<dbReference type="SMART" id="SM00530">
    <property type="entry name" value="HTH_XRE"/>
    <property type="match status" value="2"/>
</dbReference>
<dbReference type="PANTHER" id="PTHR46558:SF4">
    <property type="entry name" value="DNA-BIDING PHAGE PROTEIN"/>
    <property type="match status" value="1"/>
</dbReference>
<dbReference type="Pfam" id="PF01381">
    <property type="entry name" value="HTH_3"/>
    <property type="match status" value="2"/>
</dbReference>
<dbReference type="CDD" id="cd00093">
    <property type="entry name" value="HTH_XRE"/>
    <property type="match status" value="2"/>
</dbReference>
<dbReference type="Proteomes" id="UP001524478">
    <property type="component" value="Unassembled WGS sequence"/>
</dbReference>
<protein>
    <submittedName>
        <fullName evidence="3">Helix-turn-helix domain-containing protein</fullName>
    </submittedName>
</protein>
<keyword evidence="1" id="KW-0238">DNA-binding</keyword>
<gene>
    <name evidence="3" type="ORF">NE686_00640</name>
</gene>
<evidence type="ECO:0000259" key="2">
    <source>
        <dbReference type="PROSITE" id="PS50943"/>
    </source>
</evidence>
<dbReference type="PANTHER" id="PTHR46558">
    <property type="entry name" value="TRACRIPTIONAL REGULATORY PROTEIN-RELATED-RELATED"/>
    <property type="match status" value="1"/>
</dbReference>
<organism evidence="3 4">
    <name type="scientific">Tissierella carlieri</name>
    <dbReference type="NCBI Taxonomy" id="689904"/>
    <lineage>
        <taxon>Bacteria</taxon>
        <taxon>Bacillati</taxon>
        <taxon>Bacillota</taxon>
        <taxon>Tissierellia</taxon>
        <taxon>Tissierellales</taxon>
        <taxon>Tissierellaceae</taxon>
        <taxon>Tissierella</taxon>
    </lineage>
</organism>
<dbReference type="PROSITE" id="PS50943">
    <property type="entry name" value="HTH_CROC1"/>
    <property type="match status" value="2"/>
</dbReference>
<evidence type="ECO:0000313" key="3">
    <source>
        <dbReference type="EMBL" id="MCQ4921576.1"/>
    </source>
</evidence>
<accession>A0ABT1S535</accession>
<keyword evidence="4" id="KW-1185">Reference proteome</keyword>
<dbReference type="SUPFAM" id="SSF47413">
    <property type="entry name" value="lambda repressor-like DNA-binding domains"/>
    <property type="match status" value="2"/>
</dbReference>